<comment type="cofactor">
    <cofactor evidence="8">
        <name>Mg(2+)</name>
        <dbReference type="ChEBI" id="CHEBI:18420"/>
    </cofactor>
    <cofactor evidence="8">
        <name>Mn(2+)</name>
        <dbReference type="ChEBI" id="CHEBI:29035"/>
    </cofactor>
</comment>
<keyword evidence="2 8" id="KW-0808">Transferase</keyword>
<keyword evidence="4 8" id="KW-0479">Metal-binding</keyword>
<feature type="binding site" evidence="8">
    <location>
        <position position="168"/>
    </location>
    <ligand>
        <name>ATP</name>
        <dbReference type="ChEBI" id="CHEBI:30616"/>
    </ligand>
</feature>
<evidence type="ECO:0000256" key="6">
    <source>
        <dbReference type="ARBA" id="ARBA00022840"/>
    </source>
</evidence>
<organism evidence="9 10">
    <name type="scientific">Pseudoduganella chitinolytica</name>
    <dbReference type="NCBI Taxonomy" id="34070"/>
    <lineage>
        <taxon>Bacteria</taxon>
        <taxon>Pseudomonadati</taxon>
        <taxon>Pseudomonadota</taxon>
        <taxon>Betaproteobacteria</taxon>
        <taxon>Burkholderiales</taxon>
        <taxon>Oxalobacteraceae</taxon>
        <taxon>Telluria group</taxon>
        <taxon>Pseudoduganella</taxon>
    </lineage>
</organism>
<keyword evidence="10" id="KW-1185">Reference proteome</keyword>
<comment type="catalytic activity">
    <reaction evidence="8">
        <text>L-seryl-[protein] + UTP = O-(5'-uridylyl)-L-seryl-[protein] + diphosphate</text>
        <dbReference type="Rhea" id="RHEA:64604"/>
        <dbReference type="Rhea" id="RHEA-COMP:9863"/>
        <dbReference type="Rhea" id="RHEA-COMP:16635"/>
        <dbReference type="ChEBI" id="CHEBI:29999"/>
        <dbReference type="ChEBI" id="CHEBI:33019"/>
        <dbReference type="ChEBI" id="CHEBI:46398"/>
        <dbReference type="ChEBI" id="CHEBI:156051"/>
    </reaction>
</comment>
<feature type="binding site" evidence="8">
    <location>
        <position position="254"/>
    </location>
    <ligand>
        <name>Mg(2+)</name>
        <dbReference type="ChEBI" id="CHEBI:18420"/>
    </ligand>
</feature>
<dbReference type="HAMAP" id="MF_00692">
    <property type="entry name" value="SelO"/>
    <property type="match status" value="1"/>
</dbReference>
<protein>
    <recommendedName>
        <fullName evidence="8">Protein nucleotidyltransferase YdiU</fullName>
        <ecNumber evidence="8">2.7.7.-</ecNumber>
    </recommendedName>
    <alternativeName>
        <fullName evidence="8">Protein adenylyltransferase YdiU</fullName>
        <ecNumber evidence="8">2.7.7.108</ecNumber>
    </alternativeName>
    <alternativeName>
        <fullName evidence="8">Protein uridylyltransferase YdiU</fullName>
        <ecNumber evidence="8">2.7.7.-</ecNumber>
    </alternativeName>
</protein>
<dbReference type="PANTHER" id="PTHR32057:SF14">
    <property type="entry name" value="PROTEIN ADENYLYLTRANSFERASE SELO, MITOCHONDRIAL"/>
    <property type="match status" value="1"/>
</dbReference>
<feature type="binding site" evidence="8">
    <location>
        <position position="118"/>
    </location>
    <ligand>
        <name>ATP</name>
        <dbReference type="ChEBI" id="CHEBI:30616"/>
    </ligand>
</feature>
<dbReference type="NCBIfam" id="NF000658">
    <property type="entry name" value="PRK00029.1"/>
    <property type="match status" value="1"/>
</dbReference>
<feature type="binding site" evidence="8">
    <location>
        <position position="254"/>
    </location>
    <ligand>
        <name>ATP</name>
        <dbReference type="ChEBI" id="CHEBI:30616"/>
    </ligand>
</feature>
<feature type="binding site" evidence="8">
    <location>
        <position position="85"/>
    </location>
    <ligand>
        <name>ATP</name>
        <dbReference type="ChEBI" id="CHEBI:30616"/>
    </ligand>
</feature>
<feature type="binding site" evidence="8">
    <location>
        <position position="83"/>
    </location>
    <ligand>
        <name>ATP</name>
        <dbReference type="ChEBI" id="CHEBI:30616"/>
    </ligand>
</feature>
<keyword evidence="7 8" id="KW-0460">Magnesium</keyword>
<evidence type="ECO:0000313" key="10">
    <source>
        <dbReference type="Proteomes" id="UP001216510"/>
    </source>
</evidence>
<evidence type="ECO:0000256" key="3">
    <source>
        <dbReference type="ARBA" id="ARBA00022695"/>
    </source>
</evidence>
<evidence type="ECO:0000256" key="2">
    <source>
        <dbReference type="ARBA" id="ARBA00022679"/>
    </source>
</evidence>
<dbReference type="InterPro" id="IPR003846">
    <property type="entry name" value="SelO"/>
</dbReference>
<proteinExistence type="inferred from homology"/>
<evidence type="ECO:0000313" key="9">
    <source>
        <dbReference type="EMBL" id="WEF35886.1"/>
    </source>
</evidence>
<evidence type="ECO:0000256" key="7">
    <source>
        <dbReference type="ARBA" id="ARBA00022842"/>
    </source>
</evidence>
<feature type="active site" description="Proton acceptor" evidence="8">
    <location>
        <position position="244"/>
    </location>
</feature>
<keyword evidence="3 8" id="KW-0548">Nucleotidyltransferase</keyword>
<dbReference type="EC" id="2.7.7.-" evidence="8"/>
<keyword evidence="8" id="KW-0464">Manganese</keyword>
<comment type="function">
    <text evidence="8">Nucleotidyltransferase involved in the post-translational modification of proteins. It can catalyze the addition of adenosine monophosphate (AMP) or uridine monophosphate (UMP) to a protein, resulting in modifications known as AMPylation and UMPylation.</text>
</comment>
<comment type="catalytic activity">
    <reaction evidence="8">
        <text>L-tyrosyl-[protein] + UTP = O-(5'-uridylyl)-L-tyrosyl-[protein] + diphosphate</text>
        <dbReference type="Rhea" id="RHEA:83887"/>
        <dbReference type="Rhea" id="RHEA-COMP:10136"/>
        <dbReference type="Rhea" id="RHEA-COMP:20238"/>
        <dbReference type="ChEBI" id="CHEBI:33019"/>
        <dbReference type="ChEBI" id="CHEBI:46398"/>
        <dbReference type="ChEBI" id="CHEBI:46858"/>
        <dbReference type="ChEBI" id="CHEBI:90602"/>
    </reaction>
</comment>
<comment type="catalytic activity">
    <reaction evidence="8">
        <text>L-tyrosyl-[protein] + ATP = O-(5'-adenylyl)-L-tyrosyl-[protein] + diphosphate</text>
        <dbReference type="Rhea" id="RHEA:54288"/>
        <dbReference type="Rhea" id="RHEA-COMP:10136"/>
        <dbReference type="Rhea" id="RHEA-COMP:13846"/>
        <dbReference type="ChEBI" id="CHEBI:30616"/>
        <dbReference type="ChEBI" id="CHEBI:33019"/>
        <dbReference type="ChEBI" id="CHEBI:46858"/>
        <dbReference type="ChEBI" id="CHEBI:83624"/>
        <dbReference type="EC" id="2.7.7.108"/>
    </reaction>
</comment>
<comment type="similarity">
    <text evidence="1 8">Belongs to the SELO family.</text>
</comment>
<keyword evidence="5 8" id="KW-0547">Nucleotide-binding</keyword>
<feature type="binding site" evidence="8">
    <location>
        <position position="117"/>
    </location>
    <ligand>
        <name>ATP</name>
        <dbReference type="ChEBI" id="CHEBI:30616"/>
    </ligand>
</feature>
<dbReference type="EMBL" id="CP119083">
    <property type="protein sequence ID" value="WEF35886.1"/>
    <property type="molecule type" value="Genomic_DNA"/>
</dbReference>
<feature type="binding site" evidence="8">
    <location>
        <position position="86"/>
    </location>
    <ligand>
        <name>ATP</name>
        <dbReference type="ChEBI" id="CHEBI:30616"/>
    </ligand>
</feature>
<dbReference type="EC" id="2.7.7.108" evidence="8"/>
<comment type="catalytic activity">
    <reaction evidence="8">
        <text>L-threonyl-[protein] + ATP = 3-O-(5'-adenylyl)-L-threonyl-[protein] + diphosphate</text>
        <dbReference type="Rhea" id="RHEA:54292"/>
        <dbReference type="Rhea" id="RHEA-COMP:11060"/>
        <dbReference type="Rhea" id="RHEA-COMP:13847"/>
        <dbReference type="ChEBI" id="CHEBI:30013"/>
        <dbReference type="ChEBI" id="CHEBI:30616"/>
        <dbReference type="ChEBI" id="CHEBI:33019"/>
        <dbReference type="ChEBI" id="CHEBI:138113"/>
        <dbReference type="EC" id="2.7.7.108"/>
    </reaction>
</comment>
<feature type="binding site" evidence="8">
    <location>
        <position position="175"/>
    </location>
    <ligand>
        <name>ATP</name>
        <dbReference type="ChEBI" id="CHEBI:30616"/>
    </ligand>
</feature>
<accession>A0ABY8BLZ3</accession>
<evidence type="ECO:0000256" key="4">
    <source>
        <dbReference type="ARBA" id="ARBA00022723"/>
    </source>
</evidence>
<feature type="binding site" evidence="8">
    <location>
        <position position="245"/>
    </location>
    <ligand>
        <name>Mg(2+)</name>
        <dbReference type="ChEBI" id="CHEBI:18420"/>
    </ligand>
</feature>
<dbReference type="Proteomes" id="UP001216510">
    <property type="component" value="Chromosome"/>
</dbReference>
<comment type="catalytic activity">
    <reaction evidence="8">
        <text>L-histidyl-[protein] + UTP = N(tele)-(5'-uridylyl)-L-histidyl-[protein] + diphosphate</text>
        <dbReference type="Rhea" id="RHEA:83891"/>
        <dbReference type="Rhea" id="RHEA-COMP:9745"/>
        <dbReference type="Rhea" id="RHEA-COMP:20239"/>
        <dbReference type="ChEBI" id="CHEBI:29979"/>
        <dbReference type="ChEBI" id="CHEBI:33019"/>
        <dbReference type="ChEBI" id="CHEBI:46398"/>
        <dbReference type="ChEBI" id="CHEBI:233474"/>
    </reaction>
</comment>
<keyword evidence="6 8" id="KW-0067">ATP-binding</keyword>
<evidence type="ECO:0000256" key="8">
    <source>
        <dbReference type="HAMAP-Rule" id="MF_00692"/>
    </source>
</evidence>
<dbReference type="Pfam" id="PF02696">
    <property type="entry name" value="SelO"/>
    <property type="match status" value="1"/>
</dbReference>
<feature type="binding site" evidence="8">
    <location>
        <position position="105"/>
    </location>
    <ligand>
        <name>ATP</name>
        <dbReference type="ChEBI" id="CHEBI:30616"/>
    </ligand>
</feature>
<evidence type="ECO:0000256" key="1">
    <source>
        <dbReference type="ARBA" id="ARBA00009747"/>
    </source>
</evidence>
<gene>
    <name evidence="8" type="primary">ydiU</name>
    <name evidence="8" type="synonym">selO</name>
    <name evidence="9" type="ORF">PX653_06990</name>
</gene>
<name>A0ABY8BLZ3_9BURK</name>
<reference evidence="9 10" key="1">
    <citation type="submission" date="2023-02" db="EMBL/GenBank/DDBJ databases">
        <title>Gemone sequence of Telluria chitinolytica ACM 3522T.</title>
        <authorList>
            <person name="Frediansyah A."/>
            <person name="Miess H."/>
            <person name="Gross H."/>
        </authorList>
    </citation>
    <scope>NUCLEOTIDE SEQUENCE [LARGE SCALE GENOMIC DNA]</scope>
    <source>
        <strain evidence="9 10">ACM 3522</strain>
    </source>
</reference>
<sequence length="484" mass="53603">MPLDNSFASLPPAFYTRLMPTPLPAPYLVGISAPAARLIGLDPAAIDDDAVAMFAGSRVPERAQPLAAVYSGHQFGVWAGQLGDGRAMLLGDVATPQGPMELQWKGAGMTPYSRMGDGRAVLRSSIREFLCSEAMHALGIPTTRALSVAGSDQGVVRETIETAAVVIRMAPTFIRFGSFEHWFYRKDEANLRILADYVIDRFYPALRDEANPYAALLEEVTRRTARLIAQWQAVGFMHGVMNTDNMSILGQTLDYGPFGFMEAFDAQHICNHSDSNGRYSYAMQPQIGHWNCYALAQALVPLIGEVEETQAALDVYQGEFGAAVDRLLHAKLGLAQLPEQQEADRQLLDSLFGILQANHADFTLFFRRLSGVQAASNAGDEPLRDLFIDRPAFDAWAERYRARLQVEQSVDTVRKTAMDAVNPKYVLRNYLAQAAIEKAQHKDFSEVERLLGILQRPFDEQPEHEQYAALPPDWASELEVSCSS</sequence>
<comment type="catalytic activity">
    <reaction evidence="8">
        <text>L-seryl-[protein] + ATP = 3-O-(5'-adenylyl)-L-seryl-[protein] + diphosphate</text>
        <dbReference type="Rhea" id="RHEA:58120"/>
        <dbReference type="Rhea" id="RHEA-COMP:9863"/>
        <dbReference type="Rhea" id="RHEA-COMP:15073"/>
        <dbReference type="ChEBI" id="CHEBI:29999"/>
        <dbReference type="ChEBI" id="CHEBI:30616"/>
        <dbReference type="ChEBI" id="CHEBI:33019"/>
        <dbReference type="ChEBI" id="CHEBI:142516"/>
        <dbReference type="EC" id="2.7.7.108"/>
    </reaction>
</comment>
<dbReference type="PANTHER" id="PTHR32057">
    <property type="entry name" value="PROTEIN ADENYLYLTRANSFERASE SELO, MITOCHONDRIAL"/>
    <property type="match status" value="1"/>
</dbReference>
<evidence type="ECO:0000256" key="5">
    <source>
        <dbReference type="ARBA" id="ARBA00022741"/>
    </source>
</evidence>